<evidence type="ECO:0000256" key="1">
    <source>
        <dbReference type="ARBA" id="ARBA00023015"/>
    </source>
</evidence>
<dbReference type="InterPro" id="IPR037171">
    <property type="entry name" value="NagB/RpiA_transferase-like"/>
</dbReference>
<dbReference type="InterPro" id="IPR036388">
    <property type="entry name" value="WH-like_DNA-bd_sf"/>
</dbReference>
<protein>
    <submittedName>
        <fullName evidence="6">DeoR/GlpR transcriptional regulator</fullName>
    </submittedName>
</protein>
<dbReference type="SUPFAM" id="SSF100950">
    <property type="entry name" value="NagB/RpiA/CoA transferase-like"/>
    <property type="match status" value="1"/>
</dbReference>
<dbReference type="PRINTS" id="PR00037">
    <property type="entry name" value="HTHLACR"/>
</dbReference>
<dbReference type="PROSITE" id="PS50987">
    <property type="entry name" value="HTH_ARSR_2"/>
    <property type="match status" value="1"/>
</dbReference>
<evidence type="ECO:0000256" key="2">
    <source>
        <dbReference type="ARBA" id="ARBA00023125"/>
    </source>
</evidence>
<dbReference type="InterPro" id="IPR018356">
    <property type="entry name" value="Tscrpt_reg_HTH_DeoR_CS"/>
</dbReference>
<dbReference type="InterPro" id="IPR001845">
    <property type="entry name" value="HTH_ArsR_DNA-bd_dom"/>
</dbReference>
<dbReference type="PROSITE" id="PS51000">
    <property type="entry name" value="HTH_DEOR_2"/>
    <property type="match status" value="1"/>
</dbReference>
<dbReference type="CDD" id="cd00090">
    <property type="entry name" value="HTH_ARSR"/>
    <property type="match status" value="1"/>
</dbReference>
<keyword evidence="2" id="KW-0238">DNA-binding</keyword>
<dbReference type="Gene3D" id="1.10.10.10">
    <property type="entry name" value="Winged helix-like DNA-binding domain superfamily/Winged helix DNA-binding domain"/>
    <property type="match status" value="1"/>
</dbReference>
<dbReference type="PANTHER" id="PTHR30363">
    <property type="entry name" value="HTH-TYPE TRANSCRIPTIONAL REGULATOR SRLR-RELATED"/>
    <property type="match status" value="1"/>
</dbReference>
<keyword evidence="1" id="KW-0805">Transcription regulation</keyword>
<proteinExistence type="predicted"/>
<dbReference type="SMART" id="SM01134">
    <property type="entry name" value="DeoRC"/>
    <property type="match status" value="1"/>
</dbReference>
<dbReference type="InterPro" id="IPR001034">
    <property type="entry name" value="DeoR_HTH"/>
</dbReference>
<dbReference type="PANTHER" id="PTHR30363:SF44">
    <property type="entry name" value="AGA OPERON TRANSCRIPTIONAL REPRESSOR-RELATED"/>
    <property type="match status" value="1"/>
</dbReference>
<dbReference type="Pfam" id="PF08220">
    <property type="entry name" value="HTH_DeoR"/>
    <property type="match status" value="1"/>
</dbReference>
<feature type="domain" description="HTH deoR-type" evidence="5">
    <location>
        <begin position="3"/>
        <end position="58"/>
    </location>
</feature>
<dbReference type="Gene3D" id="3.30.750.70">
    <property type="entry name" value="4-hydroxybutyrate coenzyme like domains"/>
    <property type="match status" value="1"/>
</dbReference>
<keyword evidence="3" id="KW-0804">Transcription</keyword>
<evidence type="ECO:0000259" key="5">
    <source>
        <dbReference type="PROSITE" id="PS51000"/>
    </source>
</evidence>
<name>A0ABS5THV0_9ACTN</name>
<dbReference type="PROSITE" id="PS00894">
    <property type="entry name" value="HTH_DEOR_1"/>
    <property type="match status" value="1"/>
</dbReference>
<reference evidence="6 7" key="1">
    <citation type="submission" date="2021-05" db="EMBL/GenBank/DDBJ databases">
        <title>Kineosporia and Streptomyces sp. nov. two new marine actinobacteria isolated from Coral.</title>
        <authorList>
            <person name="Buangrab K."/>
            <person name="Sutthacheep M."/>
            <person name="Yeemin T."/>
            <person name="Harunari E."/>
            <person name="Igarashi Y."/>
            <person name="Kanchanasin P."/>
            <person name="Tanasupawat S."/>
            <person name="Phongsopitanun W."/>
        </authorList>
    </citation>
    <scope>NUCLEOTIDE SEQUENCE [LARGE SCALE GENOMIC DNA]</scope>
    <source>
        <strain evidence="6 7">J2-2</strain>
    </source>
</reference>
<dbReference type="InterPro" id="IPR011991">
    <property type="entry name" value="ArsR-like_HTH"/>
</dbReference>
<dbReference type="Pfam" id="PF00455">
    <property type="entry name" value="DeoRC"/>
    <property type="match status" value="1"/>
</dbReference>
<dbReference type="Proteomes" id="UP001197247">
    <property type="component" value="Unassembled WGS sequence"/>
</dbReference>
<evidence type="ECO:0000313" key="6">
    <source>
        <dbReference type="EMBL" id="MBT0770670.1"/>
    </source>
</evidence>
<dbReference type="InterPro" id="IPR050313">
    <property type="entry name" value="Carb_Metab_HTH_regulators"/>
</dbReference>
<evidence type="ECO:0000256" key="3">
    <source>
        <dbReference type="ARBA" id="ARBA00023163"/>
    </source>
</evidence>
<evidence type="ECO:0000313" key="7">
    <source>
        <dbReference type="Proteomes" id="UP001197247"/>
    </source>
</evidence>
<dbReference type="InterPro" id="IPR036390">
    <property type="entry name" value="WH_DNA-bd_sf"/>
</dbReference>
<organism evidence="6 7">
    <name type="scientific">Kineosporia corallincola</name>
    <dbReference type="NCBI Taxonomy" id="2835133"/>
    <lineage>
        <taxon>Bacteria</taxon>
        <taxon>Bacillati</taxon>
        <taxon>Actinomycetota</taxon>
        <taxon>Actinomycetes</taxon>
        <taxon>Kineosporiales</taxon>
        <taxon>Kineosporiaceae</taxon>
        <taxon>Kineosporia</taxon>
    </lineage>
</organism>
<gene>
    <name evidence="6" type="ORF">KIH74_17130</name>
</gene>
<accession>A0ABS5THV0</accession>
<sequence length="264" mass="27813">MFADERRQKILGLVRSNGAVSLRELARVVRSSEVTVRRDLRLLESQGLLDRRHGGAVSTGGLSHEPTYSEKSVVAAREKVAIGALAAGLVEEGDAICVGAGTTTQAFARHLTGFRELTVMTNSVLVAQELAGAKVSRGVEVVMTGGTLRAPIFALVGSVAEQALATMRVRRVFMSGNGLTAERGLSTPNLVVAGMDRAMAAAGEEIVVLADHTKIGQETMAQTVPADQIAHLVTSDRTPGEVIGQFRDSGVEVHVAECADEDEA</sequence>
<feature type="domain" description="HTH arsR-type" evidence="4">
    <location>
        <begin position="1"/>
        <end position="82"/>
    </location>
</feature>
<keyword evidence="7" id="KW-1185">Reference proteome</keyword>
<dbReference type="EMBL" id="JAHBAY010000006">
    <property type="protein sequence ID" value="MBT0770670.1"/>
    <property type="molecule type" value="Genomic_DNA"/>
</dbReference>
<dbReference type="SUPFAM" id="SSF46785">
    <property type="entry name" value="Winged helix' DNA-binding domain"/>
    <property type="match status" value="1"/>
</dbReference>
<comment type="caution">
    <text evidence="6">The sequence shown here is derived from an EMBL/GenBank/DDBJ whole genome shotgun (WGS) entry which is preliminary data.</text>
</comment>
<dbReference type="SMART" id="SM00420">
    <property type="entry name" value="HTH_DEOR"/>
    <property type="match status" value="1"/>
</dbReference>
<dbReference type="InterPro" id="IPR014036">
    <property type="entry name" value="DeoR-like_C"/>
</dbReference>
<dbReference type="RefSeq" id="WP_214156953.1">
    <property type="nucleotide sequence ID" value="NZ_JAHBAY010000006.1"/>
</dbReference>
<evidence type="ECO:0000259" key="4">
    <source>
        <dbReference type="PROSITE" id="PS50987"/>
    </source>
</evidence>